<protein>
    <recommendedName>
        <fullName evidence="1">DUF8042 domain-containing protein</fullName>
    </recommendedName>
</protein>
<name>A0ABS1H6R1_9BACL</name>
<feature type="domain" description="DUF8042" evidence="1">
    <location>
        <begin position="7"/>
        <end position="106"/>
    </location>
</feature>
<evidence type="ECO:0000259" key="1">
    <source>
        <dbReference type="Pfam" id="PF26154"/>
    </source>
</evidence>
<evidence type="ECO:0000313" key="2">
    <source>
        <dbReference type="EMBL" id="MBK3494832.1"/>
    </source>
</evidence>
<dbReference type="Pfam" id="PF26154">
    <property type="entry name" value="DUF8042"/>
    <property type="match status" value="1"/>
</dbReference>
<organism evidence="2 3">
    <name type="scientific">Viridibacillus soli</name>
    <dbReference type="NCBI Taxonomy" id="2798301"/>
    <lineage>
        <taxon>Bacteria</taxon>
        <taxon>Bacillati</taxon>
        <taxon>Bacillota</taxon>
        <taxon>Bacilli</taxon>
        <taxon>Bacillales</taxon>
        <taxon>Caryophanaceae</taxon>
        <taxon>Viridibacillus</taxon>
    </lineage>
</organism>
<proteinExistence type="predicted"/>
<dbReference type="EMBL" id="JAEOAH010000007">
    <property type="protein sequence ID" value="MBK3494832.1"/>
    <property type="molecule type" value="Genomic_DNA"/>
</dbReference>
<comment type="caution">
    <text evidence="2">The sequence shown here is derived from an EMBL/GenBank/DDBJ whole genome shotgun (WGS) entry which is preliminary data.</text>
</comment>
<gene>
    <name evidence="2" type="ORF">JFL43_08155</name>
</gene>
<reference evidence="2 3" key="1">
    <citation type="submission" date="2020-12" db="EMBL/GenBank/DDBJ databases">
        <title>YIM B01967 draft genome.</title>
        <authorList>
            <person name="Yan X."/>
        </authorList>
    </citation>
    <scope>NUCLEOTIDE SEQUENCE [LARGE SCALE GENOMIC DNA]</scope>
    <source>
        <strain evidence="2 3">YIM B01967</strain>
    </source>
</reference>
<sequence length="115" mass="13323">MIEYLEDVIGSYNSYIDKIESGSLLIAELLREDRTAEAFHIITDFSEGITWLMQAAELLQKNNVHLELEIMKMNEFLEEINGGLEIQDFVLVADLFEYEIAPFFERCTTIEVPQN</sequence>
<evidence type="ECO:0000313" key="3">
    <source>
        <dbReference type="Proteomes" id="UP000618943"/>
    </source>
</evidence>
<dbReference type="RefSeq" id="WP_200748640.1">
    <property type="nucleotide sequence ID" value="NZ_JAEOAH010000007.1"/>
</dbReference>
<dbReference type="InterPro" id="IPR058355">
    <property type="entry name" value="DUF8042"/>
</dbReference>
<keyword evidence="3" id="KW-1185">Reference proteome</keyword>
<dbReference type="Proteomes" id="UP000618943">
    <property type="component" value="Unassembled WGS sequence"/>
</dbReference>
<accession>A0ABS1H6R1</accession>